<dbReference type="RefSeq" id="WP_091607000.1">
    <property type="nucleotide sequence ID" value="NZ_LT629754.1"/>
</dbReference>
<dbReference type="PANTHER" id="PTHR30349:SF64">
    <property type="entry name" value="PROPHAGE INTEGRASE INTD-RELATED"/>
    <property type="match status" value="1"/>
</dbReference>
<dbReference type="GeneID" id="90594319"/>
<evidence type="ECO:0000259" key="7">
    <source>
        <dbReference type="PROSITE" id="PS51900"/>
    </source>
</evidence>
<dbReference type="InterPro" id="IPR044068">
    <property type="entry name" value="CB"/>
</dbReference>
<dbReference type="PANTHER" id="PTHR30349">
    <property type="entry name" value="PHAGE INTEGRASE-RELATED"/>
    <property type="match status" value="1"/>
</dbReference>
<dbReference type="Gene3D" id="1.10.443.10">
    <property type="entry name" value="Intergrase catalytic core"/>
    <property type="match status" value="1"/>
</dbReference>
<protein>
    <submittedName>
        <fullName evidence="8">Integrase/recombinase XerD</fullName>
    </submittedName>
</protein>
<reference evidence="8 9" key="1">
    <citation type="submission" date="2016-10" db="EMBL/GenBank/DDBJ databases">
        <authorList>
            <person name="Varghese N."/>
            <person name="Submissions S."/>
        </authorList>
    </citation>
    <scope>NUCLEOTIDE SEQUENCE [LARGE SCALE GENOMIC DNA]</scope>
    <source>
        <strain evidence="8 9">MAR_2009_60</strain>
    </source>
</reference>
<organism evidence="8 9">
    <name type="scientific">Maribacter dokdonensis</name>
    <dbReference type="NCBI Taxonomy" id="320912"/>
    <lineage>
        <taxon>Bacteria</taxon>
        <taxon>Pseudomonadati</taxon>
        <taxon>Bacteroidota</taxon>
        <taxon>Flavobacteriia</taxon>
        <taxon>Flavobacteriales</taxon>
        <taxon>Flavobacteriaceae</taxon>
        <taxon>Maribacter</taxon>
    </lineage>
</organism>
<dbReference type="Pfam" id="PF00589">
    <property type="entry name" value="Phage_integrase"/>
    <property type="match status" value="1"/>
</dbReference>
<evidence type="ECO:0000256" key="4">
    <source>
        <dbReference type="ARBA" id="ARBA00023172"/>
    </source>
</evidence>
<evidence type="ECO:0000313" key="9">
    <source>
        <dbReference type="Proteomes" id="UP000199574"/>
    </source>
</evidence>
<proteinExistence type="inferred from homology"/>
<keyword evidence="4" id="KW-0233">DNA recombination</keyword>
<keyword evidence="9" id="KW-1185">Reference proteome</keyword>
<dbReference type="PROSITE" id="PS51900">
    <property type="entry name" value="CB"/>
    <property type="match status" value="1"/>
</dbReference>
<evidence type="ECO:0000256" key="5">
    <source>
        <dbReference type="PROSITE-ProRule" id="PRU01248"/>
    </source>
</evidence>
<dbReference type="InterPro" id="IPR050090">
    <property type="entry name" value="Tyrosine_recombinase_XerCD"/>
</dbReference>
<dbReference type="InterPro" id="IPR010998">
    <property type="entry name" value="Integrase_recombinase_N"/>
</dbReference>
<dbReference type="Proteomes" id="UP000199574">
    <property type="component" value="Chromosome I"/>
</dbReference>
<comment type="similarity">
    <text evidence="1">Belongs to the 'phage' integrase family.</text>
</comment>
<dbReference type="SUPFAM" id="SSF56349">
    <property type="entry name" value="DNA breaking-rejoining enzymes"/>
    <property type="match status" value="1"/>
</dbReference>
<dbReference type="InterPro" id="IPR011010">
    <property type="entry name" value="DNA_brk_join_enz"/>
</dbReference>
<keyword evidence="3 5" id="KW-0238">DNA-binding</keyword>
<dbReference type="InterPro" id="IPR004107">
    <property type="entry name" value="Integrase_SAM-like_N"/>
</dbReference>
<feature type="domain" description="Core-binding (CB)" evidence="7">
    <location>
        <begin position="9"/>
        <end position="80"/>
    </location>
</feature>
<sequence length="270" mass="31441">MKTKSVVLNEFKQLLETYYIGRTAQNYTGHVRRFLDYVDKPPLRVTNDDFLNYNVYIRNYSYSYKNVAINAIKAYFKIYLKKKVKVYAARRPRAIKQLPKALPHDFLMDNITNIKNLKAKLIMSLGYGCGLRRDEVINLRLCDIKRSERLLVINGKGAKQRLVPFSQELELLLVTYWKQYRSIDYLFNGRNNQGNMTLQYSGSSILKLTKQHISPDCNFHQLRHSYATRLLANGIDIAIVSKLLGHANIKTTMIYNHVDVSKLQEMPLPL</sequence>
<evidence type="ECO:0000256" key="1">
    <source>
        <dbReference type="ARBA" id="ARBA00008857"/>
    </source>
</evidence>
<evidence type="ECO:0000256" key="2">
    <source>
        <dbReference type="ARBA" id="ARBA00022908"/>
    </source>
</evidence>
<evidence type="ECO:0000259" key="6">
    <source>
        <dbReference type="PROSITE" id="PS51898"/>
    </source>
</evidence>
<evidence type="ECO:0000256" key="3">
    <source>
        <dbReference type="ARBA" id="ARBA00023125"/>
    </source>
</evidence>
<dbReference type="InterPro" id="IPR002104">
    <property type="entry name" value="Integrase_catalytic"/>
</dbReference>
<gene>
    <name evidence="8" type="ORF">SAMN05192545_2885</name>
</gene>
<evidence type="ECO:0000313" key="8">
    <source>
        <dbReference type="EMBL" id="SDT15233.1"/>
    </source>
</evidence>
<dbReference type="InterPro" id="IPR013762">
    <property type="entry name" value="Integrase-like_cat_sf"/>
</dbReference>
<dbReference type="Pfam" id="PF13495">
    <property type="entry name" value="Phage_int_SAM_4"/>
    <property type="match status" value="1"/>
</dbReference>
<feature type="domain" description="Tyr recombinase" evidence="6">
    <location>
        <begin position="97"/>
        <end position="268"/>
    </location>
</feature>
<dbReference type="PROSITE" id="PS51898">
    <property type="entry name" value="TYR_RECOMBINASE"/>
    <property type="match status" value="1"/>
</dbReference>
<name>A0ABY0UT98_9FLAO</name>
<keyword evidence="2" id="KW-0229">DNA integration</keyword>
<accession>A0ABY0UT98</accession>
<dbReference type="EMBL" id="LT629754">
    <property type="protein sequence ID" value="SDT15233.1"/>
    <property type="molecule type" value="Genomic_DNA"/>
</dbReference>
<dbReference type="Gene3D" id="1.10.150.130">
    <property type="match status" value="1"/>
</dbReference>